<keyword evidence="2" id="KW-1185">Reference proteome</keyword>
<proteinExistence type="predicted"/>
<evidence type="ECO:0000313" key="1">
    <source>
        <dbReference type="EMBL" id="EWY40924.1"/>
    </source>
</evidence>
<dbReference type="STRING" id="1385369.N825_33880"/>
<evidence type="ECO:0008006" key="3">
    <source>
        <dbReference type="Google" id="ProtNLM"/>
    </source>
</evidence>
<dbReference type="OrthoDB" id="7350617at2"/>
<protein>
    <recommendedName>
        <fullName evidence="3">N-acetyltransferase domain-containing protein</fullName>
    </recommendedName>
</protein>
<dbReference type="AlphaFoldDB" id="W9H4D7"/>
<sequence length="260" mass="29498">MTHHPVAQGSAAHPPVTTAIVPASSLGAGQRRTMFRLLSLWFEGYGEDYFKQELDKLTSCVLLNDAETGKLVGFATLDQLETLVGGVEVGVFQTVHCVVDQAYWGTNEIMIAMVGHMFDHALSVRNDIPWYWHYSAVGYRSYRYMPMLFQRHVPQIDRRSGRFETELRDWVGFRYFEKYYQPETGTIDWNWEGYGLTPLAAAIDEAKLNSPAIATFRALNPRWRESVELLCQAELSLDNLTRTSKRWLGRAGVVPVDAAA</sequence>
<dbReference type="RefSeq" id="WP_157619103.1">
    <property type="nucleotide sequence ID" value="NZ_AVFL01000006.1"/>
</dbReference>
<accession>W9H4D7</accession>
<gene>
    <name evidence="1" type="ORF">N825_33880</name>
</gene>
<organism evidence="1 2">
    <name type="scientific">Skermanella stibiiresistens SB22</name>
    <dbReference type="NCBI Taxonomy" id="1385369"/>
    <lineage>
        <taxon>Bacteria</taxon>
        <taxon>Pseudomonadati</taxon>
        <taxon>Pseudomonadota</taxon>
        <taxon>Alphaproteobacteria</taxon>
        <taxon>Rhodospirillales</taxon>
        <taxon>Azospirillaceae</taxon>
        <taxon>Skermanella</taxon>
    </lineage>
</organism>
<dbReference type="Proteomes" id="UP000019486">
    <property type="component" value="Unassembled WGS sequence"/>
</dbReference>
<name>W9H4D7_9PROT</name>
<evidence type="ECO:0000313" key="2">
    <source>
        <dbReference type="Proteomes" id="UP000019486"/>
    </source>
</evidence>
<reference evidence="1 2" key="1">
    <citation type="submission" date="2013-08" db="EMBL/GenBank/DDBJ databases">
        <title>The genome sequence of Skermanella stibiiresistens.</title>
        <authorList>
            <person name="Zhu W."/>
            <person name="Wang G."/>
        </authorList>
    </citation>
    <scope>NUCLEOTIDE SEQUENCE [LARGE SCALE GENOMIC DNA]</scope>
    <source>
        <strain evidence="1 2">SB22</strain>
    </source>
</reference>
<comment type="caution">
    <text evidence="1">The sequence shown here is derived from an EMBL/GenBank/DDBJ whole genome shotgun (WGS) entry which is preliminary data.</text>
</comment>
<dbReference type="EMBL" id="AVFL01000006">
    <property type="protein sequence ID" value="EWY40924.1"/>
    <property type="molecule type" value="Genomic_DNA"/>
</dbReference>